<protein>
    <submittedName>
        <fullName evidence="1">Uncharacterized protein</fullName>
    </submittedName>
</protein>
<accession>A0A8S1P496</accession>
<evidence type="ECO:0000313" key="2">
    <source>
        <dbReference type="Proteomes" id="UP000692954"/>
    </source>
</evidence>
<proteinExistence type="predicted"/>
<dbReference type="InterPro" id="IPR006212">
    <property type="entry name" value="Furin_repeat"/>
</dbReference>
<sequence>MPFIQFCFTAPQYQMQISFCILPMKNLIIKQFHQPILIGIVITLTLNQLKYLVVVKGQFSSFRKYQIYVIKFKRLLIQNYIVNRKQSPKFNQICCNFTLIFKGIDLWMIDDECINVYVTGQQSPFKKCLYPKSNHAFGKSVNCENNINENYQLRLTEIIQTTSQSENIQIKIWSNANEDLNNESYSFSNIQLFINRCYKTCKTCSGERENQCLSCYPGIFLSNTYTCNSCKELLNQQFLHRPEGCKNKFEEDYGFDQDLVCNEDILSPFRKMYKQMPIFPKVEGANCLNSIDILKKQNLRIIELMKEFHDLSTTNNQILKLFITWKFKYKFFKRQLNLFQLLMKQKNIWRTICLGRCQIQIYLQMDIRIQVYQNIF</sequence>
<evidence type="ECO:0000313" key="1">
    <source>
        <dbReference type="EMBL" id="CAD8097685.1"/>
    </source>
</evidence>
<dbReference type="EMBL" id="CAJJDN010000069">
    <property type="protein sequence ID" value="CAD8097685.1"/>
    <property type="molecule type" value="Genomic_DNA"/>
</dbReference>
<organism evidence="1 2">
    <name type="scientific">Paramecium sonneborni</name>
    <dbReference type="NCBI Taxonomy" id="65129"/>
    <lineage>
        <taxon>Eukaryota</taxon>
        <taxon>Sar</taxon>
        <taxon>Alveolata</taxon>
        <taxon>Ciliophora</taxon>
        <taxon>Intramacronucleata</taxon>
        <taxon>Oligohymenophorea</taxon>
        <taxon>Peniculida</taxon>
        <taxon>Parameciidae</taxon>
        <taxon>Paramecium</taxon>
    </lineage>
</organism>
<dbReference type="AlphaFoldDB" id="A0A8S1P496"/>
<gene>
    <name evidence="1" type="ORF">PSON_ATCC_30995.1.T0690002</name>
</gene>
<reference evidence="1" key="1">
    <citation type="submission" date="2021-01" db="EMBL/GenBank/DDBJ databases">
        <authorList>
            <consortium name="Genoscope - CEA"/>
            <person name="William W."/>
        </authorList>
    </citation>
    <scope>NUCLEOTIDE SEQUENCE</scope>
</reference>
<comment type="caution">
    <text evidence="1">The sequence shown here is derived from an EMBL/GenBank/DDBJ whole genome shotgun (WGS) entry which is preliminary data.</text>
</comment>
<dbReference type="CDD" id="cd00064">
    <property type="entry name" value="FU"/>
    <property type="match status" value="1"/>
</dbReference>
<name>A0A8S1P496_9CILI</name>
<keyword evidence="2" id="KW-1185">Reference proteome</keyword>
<dbReference type="Proteomes" id="UP000692954">
    <property type="component" value="Unassembled WGS sequence"/>
</dbReference>